<gene>
    <name evidence="1" type="ORF">E2C01_012558</name>
</gene>
<dbReference type="Proteomes" id="UP000324222">
    <property type="component" value="Unassembled WGS sequence"/>
</dbReference>
<sequence>MMRYQFDIELRPAARVDQCHRTAVRGSPLVTWGTTAALSNCYHWSITWHQTPPNVDSHAPLTDTGPVCALFGCQRLHLAAADQSNLSRRRGGGAVDERREVDYWSSVSVIRWHRRLATEQKPRDGP</sequence>
<keyword evidence="2" id="KW-1185">Reference proteome</keyword>
<proteinExistence type="predicted"/>
<dbReference type="AlphaFoldDB" id="A0A5B7DF17"/>
<organism evidence="1 2">
    <name type="scientific">Portunus trituberculatus</name>
    <name type="common">Swimming crab</name>
    <name type="synonym">Neptunus trituberculatus</name>
    <dbReference type="NCBI Taxonomy" id="210409"/>
    <lineage>
        <taxon>Eukaryota</taxon>
        <taxon>Metazoa</taxon>
        <taxon>Ecdysozoa</taxon>
        <taxon>Arthropoda</taxon>
        <taxon>Crustacea</taxon>
        <taxon>Multicrustacea</taxon>
        <taxon>Malacostraca</taxon>
        <taxon>Eumalacostraca</taxon>
        <taxon>Eucarida</taxon>
        <taxon>Decapoda</taxon>
        <taxon>Pleocyemata</taxon>
        <taxon>Brachyura</taxon>
        <taxon>Eubrachyura</taxon>
        <taxon>Portunoidea</taxon>
        <taxon>Portunidae</taxon>
        <taxon>Portuninae</taxon>
        <taxon>Portunus</taxon>
    </lineage>
</organism>
<reference evidence="1 2" key="1">
    <citation type="submission" date="2019-05" db="EMBL/GenBank/DDBJ databases">
        <title>Another draft genome of Portunus trituberculatus and its Hox gene families provides insights of decapod evolution.</title>
        <authorList>
            <person name="Jeong J.-H."/>
            <person name="Song I."/>
            <person name="Kim S."/>
            <person name="Choi T."/>
            <person name="Kim D."/>
            <person name="Ryu S."/>
            <person name="Kim W."/>
        </authorList>
    </citation>
    <scope>NUCLEOTIDE SEQUENCE [LARGE SCALE GENOMIC DNA]</scope>
    <source>
        <tissue evidence="1">Muscle</tissue>
    </source>
</reference>
<evidence type="ECO:0000313" key="1">
    <source>
        <dbReference type="EMBL" id="MPC19635.1"/>
    </source>
</evidence>
<protein>
    <submittedName>
        <fullName evidence="1">Uncharacterized protein</fullName>
    </submittedName>
</protein>
<comment type="caution">
    <text evidence="1">The sequence shown here is derived from an EMBL/GenBank/DDBJ whole genome shotgun (WGS) entry which is preliminary data.</text>
</comment>
<evidence type="ECO:0000313" key="2">
    <source>
        <dbReference type="Proteomes" id="UP000324222"/>
    </source>
</evidence>
<dbReference type="EMBL" id="VSRR010000788">
    <property type="protein sequence ID" value="MPC19635.1"/>
    <property type="molecule type" value="Genomic_DNA"/>
</dbReference>
<accession>A0A5B7DF17</accession>
<name>A0A5B7DF17_PORTR</name>